<evidence type="ECO:0000313" key="7">
    <source>
        <dbReference type="Proteomes" id="UP000296079"/>
    </source>
</evidence>
<feature type="signal peptide" evidence="1">
    <location>
        <begin position="1"/>
        <end position="23"/>
    </location>
</feature>
<evidence type="ECO:0000313" key="4">
    <source>
        <dbReference type="EMBL" id="CAJ91803.1"/>
    </source>
</evidence>
<evidence type="ECO:0000313" key="6">
    <source>
        <dbReference type="Proteomes" id="UP000008210"/>
    </source>
</evidence>
<dbReference type="RefSeq" id="WP_011614632.1">
    <property type="nucleotide sequence ID" value="NC_008313.1"/>
</dbReference>
<feature type="chain" id="PRO_5004175149" evidence="1">
    <location>
        <begin position="24"/>
        <end position="364"/>
    </location>
</feature>
<evidence type="ECO:0000259" key="2">
    <source>
        <dbReference type="Pfam" id="PF18426"/>
    </source>
</evidence>
<feature type="domain" description="Tle cognate immunity protein 4 C-terminal" evidence="2">
    <location>
        <begin position="202"/>
        <end position="357"/>
    </location>
</feature>
<sequence length="364" mass="41114">MAAKLNMAGLFLAALLTTGCQRAATNPFPPMDIHQPYKTHCIGRFLIDLPEEFNSVPDSMDSPGDAELLYGKDKDFKRIYVKVPKQRPVEAEPVILREDFERAVSKRMQELRDARNEVTHAPMLVSSTPLGEGEGGYLIRRYDNAQQGKYFRSEIHLLAGDLRYVIFEEKSYPDSEPAEAVEARLRNLAVHTRAYTDPEAAGPGFCVKGVVLNDIHDEETAMFSFQSELHKDLLFDIHSRALVTQDEGMIARLEKRLEGAPLAYRLAFHTLRKGKRTVAGMEADELVETFKEEGYRRQGLKAETKRDTPQYMQPQMHLTLMTGGQIPGGAYVDSSMDDDEVLRIWDKVANSIRPRPGAVEGERR</sequence>
<feature type="domain" description="Tle cognate immunity protein 4 N-terminal" evidence="3">
    <location>
        <begin position="38"/>
        <end position="68"/>
    </location>
</feature>
<dbReference type="HOGENOM" id="CLU_911759_0_0_4"/>
<keyword evidence="1" id="KW-0732">Signal</keyword>
<dbReference type="AlphaFoldDB" id="Q0KDW8"/>
<dbReference type="KEGG" id="reh:H16_A0655"/>
<protein>
    <submittedName>
        <fullName evidence="4">Hypothetical membrane associated protein</fullName>
    </submittedName>
</protein>
<dbReference type="STRING" id="381666.H16_A0655"/>
<dbReference type="InterPro" id="IPR041290">
    <property type="entry name" value="Tli4_C"/>
</dbReference>
<proteinExistence type="predicted"/>
<name>Q0KDW8_CUPNH</name>
<dbReference type="OrthoDB" id="8722129at2"/>
<evidence type="ECO:0000313" key="5">
    <source>
        <dbReference type="EMBL" id="QCB99735.1"/>
    </source>
</evidence>
<accession>Q0KDW8</accession>
<evidence type="ECO:0000259" key="3">
    <source>
        <dbReference type="Pfam" id="PF18443"/>
    </source>
</evidence>
<dbReference type="Proteomes" id="UP000008210">
    <property type="component" value="Chromosome 1"/>
</dbReference>
<organism evidence="4 6">
    <name type="scientific">Cupriavidus necator (strain ATCC 17699 / DSM 428 / KCTC 22496 / NCIMB 10442 / H16 / Stanier 337)</name>
    <name type="common">Ralstonia eutropha</name>
    <dbReference type="NCBI Taxonomy" id="381666"/>
    <lineage>
        <taxon>Bacteria</taxon>
        <taxon>Pseudomonadati</taxon>
        <taxon>Pseudomonadota</taxon>
        <taxon>Betaproteobacteria</taxon>
        <taxon>Burkholderiales</taxon>
        <taxon>Burkholderiaceae</taxon>
        <taxon>Cupriavidus</taxon>
    </lineage>
</organism>
<reference evidence="5 7" key="2">
    <citation type="submission" date="2019-04" db="EMBL/GenBank/DDBJ databases">
        <title>Long-read de novo sequencing of Cupriavidus necator H16.</title>
        <authorList>
            <person name="Little G.T."/>
            <person name="Ehsaan M."/>
            <person name="Arenas-Lopez C."/>
            <person name="Jawed K."/>
            <person name="Winzer K."/>
            <person name="Kovacs K."/>
            <person name="Malys N."/>
            <person name="Minton N.P."/>
        </authorList>
    </citation>
    <scope>NUCLEOTIDE SEQUENCE [LARGE SCALE GENOMIC DNA]</scope>
    <source>
        <strain evidence="5 7">H16</strain>
    </source>
</reference>
<dbReference type="EMBL" id="AM260479">
    <property type="protein sequence ID" value="CAJ91803.1"/>
    <property type="molecule type" value="Genomic_DNA"/>
</dbReference>
<dbReference type="Pfam" id="PF18426">
    <property type="entry name" value="Tli4_C"/>
    <property type="match status" value="1"/>
</dbReference>
<evidence type="ECO:0000256" key="1">
    <source>
        <dbReference type="SAM" id="SignalP"/>
    </source>
</evidence>
<gene>
    <name evidence="4" type="ordered locus">H16_A0655</name>
    <name evidence="5" type="ORF">E6A55_03305</name>
</gene>
<dbReference type="Pfam" id="PF18443">
    <property type="entry name" value="Tli4_N"/>
    <property type="match status" value="1"/>
</dbReference>
<keyword evidence="6" id="KW-1185">Reference proteome</keyword>
<dbReference type="Proteomes" id="UP000296079">
    <property type="component" value="Chromosome 1"/>
</dbReference>
<dbReference type="InterPro" id="IPR040761">
    <property type="entry name" value="Tli4_N"/>
</dbReference>
<dbReference type="EMBL" id="CP039287">
    <property type="protein sequence ID" value="QCB99735.1"/>
    <property type="molecule type" value="Genomic_DNA"/>
</dbReference>
<reference evidence="4 6" key="1">
    <citation type="journal article" date="2006" name="Nat. Biotechnol.">
        <title>Genome sequence of the bioplastic-producing 'Knallgas' bacterium Ralstonia eutropha H16.</title>
        <authorList>
            <person name="Pohlmann A."/>
            <person name="Fricke W.F."/>
            <person name="Reinecke F."/>
            <person name="Kusian B."/>
            <person name="Liesegang H."/>
            <person name="Cramm R."/>
            <person name="Eitinger T."/>
            <person name="Ewering C."/>
            <person name="Potter M."/>
            <person name="Schwartz E."/>
            <person name="Strittmatter A."/>
            <person name="Voss I."/>
            <person name="Gottschalk G."/>
            <person name="Steinbuechel A."/>
            <person name="Friedrich B."/>
            <person name="Bowien B."/>
        </authorList>
    </citation>
    <scope>NUCLEOTIDE SEQUENCE [LARGE SCALE GENOMIC DNA]</scope>
    <source>
        <strain evidence="6">ATCC 17699 / DSM 428 / KCTC 22496 / NCIMB 10442 / H16 / Stanier 337</strain>
        <strain evidence="4">H16</strain>
    </source>
</reference>
<dbReference type="PROSITE" id="PS51257">
    <property type="entry name" value="PROKAR_LIPOPROTEIN"/>
    <property type="match status" value="1"/>
</dbReference>